<gene>
    <name evidence="9" type="ORF">D0469_18020</name>
</gene>
<keyword evidence="2 7" id="KW-0813">Transport</keyword>
<dbReference type="CDD" id="cd06261">
    <property type="entry name" value="TM_PBP2"/>
    <property type="match status" value="1"/>
</dbReference>
<evidence type="ECO:0000256" key="3">
    <source>
        <dbReference type="ARBA" id="ARBA00022475"/>
    </source>
</evidence>
<dbReference type="AlphaFoldDB" id="A0A372LEB8"/>
<keyword evidence="4 7" id="KW-0812">Transmembrane</keyword>
<dbReference type="Gene3D" id="1.10.3720.10">
    <property type="entry name" value="MetI-like"/>
    <property type="match status" value="1"/>
</dbReference>
<feature type="transmembrane region" description="Helical" evidence="7">
    <location>
        <begin position="12"/>
        <end position="30"/>
    </location>
</feature>
<feature type="domain" description="ABC transmembrane type-1" evidence="8">
    <location>
        <begin position="98"/>
        <end position="301"/>
    </location>
</feature>
<feature type="transmembrane region" description="Helical" evidence="7">
    <location>
        <begin position="134"/>
        <end position="158"/>
    </location>
</feature>
<sequence>MVLFALKRLWEACLVLFIGSICCFLFIRMLPGDPAAAIYGGQYQKLSDAERMRISENLGLNEPLPAQYINWLTNAVQGEWGISSSTGEDVSEVIGRTIQPTFLLLFSSQLLIFLFSVLPGIVSGLRRGSIMDHMVTVCSFMFMSIPSFWLAMILMLFFSVYLGLLPTAGMGTGGFVGQLPYLIMPAFVLAVSHVGYYIRLLRNHVSVVTGQPFIMALQARGISNRVILWKHIVPHASVPFLSYAGASLASALAGTVVVETIFSWPGLGRLTLKSAMEHDYSVLMAAILLSMTAVILTNLLIDLISAAIDPRLRSQMRGEKS</sequence>
<reference evidence="9 10" key="1">
    <citation type="submission" date="2018-08" db="EMBL/GenBank/DDBJ databases">
        <title>Bacillus chawlae sp. nov., Bacillus glennii sp. nov., and Bacillus saganii sp. nov. Isolated from the Vehicle Assembly Building at Kennedy Space Center where the Viking Spacecraft were Assembled.</title>
        <authorList>
            <person name="Seuylemezian A."/>
            <person name="Vaishampayan P."/>
        </authorList>
    </citation>
    <scope>NUCLEOTIDE SEQUENCE [LARGE SCALE GENOMIC DNA]</scope>
    <source>
        <strain evidence="9 10">V47-23a</strain>
    </source>
</reference>
<evidence type="ECO:0000313" key="9">
    <source>
        <dbReference type="EMBL" id="RFU64653.1"/>
    </source>
</evidence>
<comment type="subcellular location">
    <subcellularLocation>
        <location evidence="1 7">Cell membrane</location>
        <topology evidence="1 7">Multi-pass membrane protein</topology>
    </subcellularLocation>
</comment>
<evidence type="ECO:0000256" key="4">
    <source>
        <dbReference type="ARBA" id="ARBA00022692"/>
    </source>
</evidence>
<organism evidence="9 10">
    <name type="scientific">Peribacillus saganii</name>
    <dbReference type="NCBI Taxonomy" id="2303992"/>
    <lineage>
        <taxon>Bacteria</taxon>
        <taxon>Bacillati</taxon>
        <taxon>Bacillota</taxon>
        <taxon>Bacilli</taxon>
        <taxon>Bacillales</taxon>
        <taxon>Bacillaceae</taxon>
        <taxon>Peribacillus</taxon>
    </lineage>
</organism>
<dbReference type="InterPro" id="IPR045621">
    <property type="entry name" value="BPD_transp_1_N"/>
</dbReference>
<dbReference type="OrthoDB" id="9773683at2"/>
<dbReference type="Proteomes" id="UP000264541">
    <property type="component" value="Unassembled WGS sequence"/>
</dbReference>
<dbReference type="SUPFAM" id="SSF161098">
    <property type="entry name" value="MetI-like"/>
    <property type="match status" value="1"/>
</dbReference>
<feature type="transmembrane region" description="Helical" evidence="7">
    <location>
        <begin position="240"/>
        <end position="262"/>
    </location>
</feature>
<protein>
    <submittedName>
        <fullName evidence="9">ABC transporter permease</fullName>
    </submittedName>
</protein>
<dbReference type="Pfam" id="PF00528">
    <property type="entry name" value="BPD_transp_1"/>
    <property type="match status" value="1"/>
</dbReference>
<evidence type="ECO:0000313" key="10">
    <source>
        <dbReference type="Proteomes" id="UP000264541"/>
    </source>
</evidence>
<dbReference type="RefSeq" id="WP_117328119.1">
    <property type="nucleotide sequence ID" value="NZ_QVTE01000054.1"/>
</dbReference>
<dbReference type="GO" id="GO:0055085">
    <property type="term" value="P:transmembrane transport"/>
    <property type="evidence" value="ECO:0007669"/>
    <property type="project" value="InterPro"/>
</dbReference>
<proteinExistence type="inferred from homology"/>
<evidence type="ECO:0000256" key="1">
    <source>
        <dbReference type="ARBA" id="ARBA00004651"/>
    </source>
</evidence>
<comment type="similarity">
    <text evidence="7">Belongs to the binding-protein-dependent transport system permease family.</text>
</comment>
<accession>A0A372LEB8</accession>
<dbReference type="InterPro" id="IPR000515">
    <property type="entry name" value="MetI-like"/>
</dbReference>
<evidence type="ECO:0000256" key="7">
    <source>
        <dbReference type="RuleBase" id="RU363032"/>
    </source>
</evidence>
<dbReference type="PROSITE" id="PS50928">
    <property type="entry name" value="ABC_TM1"/>
    <property type="match status" value="1"/>
</dbReference>
<comment type="caution">
    <text evidence="9">The sequence shown here is derived from an EMBL/GenBank/DDBJ whole genome shotgun (WGS) entry which is preliminary data.</text>
</comment>
<feature type="transmembrane region" description="Helical" evidence="7">
    <location>
        <begin position="282"/>
        <end position="308"/>
    </location>
</feature>
<keyword evidence="10" id="KW-1185">Reference proteome</keyword>
<dbReference type="EMBL" id="QVTE01000054">
    <property type="protein sequence ID" value="RFU64653.1"/>
    <property type="molecule type" value="Genomic_DNA"/>
</dbReference>
<dbReference type="InterPro" id="IPR035906">
    <property type="entry name" value="MetI-like_sf"/>
</dbReference>
<dbReference type="PANTHER" id="PTHR43163">
    <property type="entry name" value="DIPEPTIDE TRANSPORT SYSTEM PERMEASE PROTEIN DPPB-RELATED"/>
    <property type="match status" value="1"/>
</dbReference>
<keyword evidence="5 7" id="KW-1133">Transmembrane helix</keyword>
<feature type="transmembrane region" description="Helical" evidence="7">
    <location>
        <begin position="102"/>
        <end position="122"/>
    </location>
</feature>
<keyword evidence="6 7" id="KW-0472">Membrane</keyword>
<dbReference type="Pfam" id="PF19300">
    <property type="entry name" value="BPD_transp_1_N"/>
    <property type="match status" value="1"/>
</dbReference>
<keyword evidence="3" id="KW-1003">Cell membrane</keyword>
<evidence type="ECO:0000256" key="2">
    <source>
        <dbReference type="ARBA" id="ARBA00022448"/>
    </source>
</evidence>
<evidence type="ECO:0000259" key="8">
    <source>
        <dbReference type="PROSITE" id="PS50928"/>
    </source>
</evidence>
<dbReference type="PANTHER" id="PTHR43163:SF6">
    <property type="entry name" value="DIPEPTIDE TRANSPORT SYSTEM PERMEASE PROTEIN DPPB-RELATED"/>
    <property type="match status" value="1"/>
</dbReference>
<feature type="transmembrane region" description="Helical" evidence="7">
    <location>
        <begin position="178"/>
        <end position="198"/>
    </location>
</feature>
<name>A0A372LEB8_9BACI</name>
<evidence type="ECO:0000256" key="6">
    <source>
        <dbReference type="ARBA" id="ARBA00023136"/>
    </source>
</evidence>
<evidence type="ECO:0000256" key="5">
    <source>
        <dbReference type="ARBA" id="ARBA00022989"/>
    </source>
</evidence>
<dbReference type="GO" id="GO:0005886">
    <property type="term" value="C:plasma membrane"/>
    <property type="evidence" value="ECO:0007669"/>
    <property type="project" value="UniProtKB-SubCell"/>
</dbReference>